<sequence>MTDYDVIVVGAGYAGLSAGKTLKEAGKSIVILEAGNRIGGRVWTKYFEDGTYEDYGGMFLGVQQPLMYELAREFGIHTFNVPTKGKTVLYYKGKTRKYSGLIPPVLPWALIDVGLLIRKFESMARIVDLEKPWNTPNAHELDKVTVEDWMRRHCWTSVGNDLFRVAVELVWGTVPSQISLLHALWYCKAGVSFTVLSTIDQGAQQQLARGGGQAIANKIHEFLGGAVHLEEPVTHVDQTKDQNVIVHTPKATYTGKRVIFAIPPPLLLKVGFEPQLPLQKTQLLQRMPMGAYWKIFAIYPKPFWHESGLRGEGVSPDGIAGLINDVSPEDRSRGVLMAFVVGPKAYKFAAMDEKMQKETVLKQLKACYGEQAGNPVKMSIHSMMNEPWSFGCPVAGLAPGMWTTLGEWIRKPIDRLHWAGTETATSWSGYMEGAVQSGQRAAKEVLLALE</sequence>
<dbReference type="InterPro" id="IPR002937">
    <property type="entry name" value="Amino_oxidase"/>
</dbReference>
<dbReference type="Gene3D" id="3.90.660.10">
    <property type="match status" value="1"/>
</dbReference>
<comment type="similarity">
    <text evidence="2 6">Belongs to the flavin monoamine oxidase family.</text>
</comment>
<dbReference type="InterPro" id="IPR050703">
    <property type="entry name" value="Flavin_MAO"/>
</dbReference>
<dbReference type="GO" id="GO:0097621">
    <property type="term" value="F:monoamine oxidase activity"/>
    <property type="evidence" value="ECO:0007669"/>
    <property type="project" value="UniProtKB-EC"/>
</dbReference>
<dbReference type="PANTHER" id="PTHR43563:SF1">
    <property type="entry name" value="AMINE OXIDASE [FLAVIN-CONTAINING] B"/>
    <property type="match status" value="1"/>
</dbReference>
<evidence type="ECO:0000313" key="8">
    <source>
        <dbReference type="EMBL" id="EXJ76237.1"/>
    </source>
</evidence>
<keyword evidence="9" id="KW-1185">Reference proteome</keyword>
<dbReference type="SUPFAM" id="SSF54373">
    <property type="entry name" value="FAD-linked reductases, C-terminal domain"/>
    <property type="match status" value="1"/>
</dbReference>
<evidence type="ECO:0000259" key="7">
    <source>
        <dbReference type="Pfam" id="PF01593"/>
    </source>
</evidence>
<gene>
    <name evidence="8" type="ORF">A1O5_00745</name>
</gene>
<keyword evidence="6" id="KW-0274">FAD</keyword>
<feature type="domain" description="Amine oxidase" evidence="7">
    <location>
        <begin position="14"/>
        <end position="446"/>
    </location>
</feature>
<keyword evidence="3 6" id="KW-0560">Oxidoreductase</keyword>
<dbReference type="GeneID" id="19185481"/>
<evidence type="ECO:0000313" key="9">
    <source>
        <dbReference type="Proteomes" id="UP000019471"/>
    </source>
</evidence>
<keyword evidence="6" id="KW-0285">Flavoprotein</keyword>
<comment type="catalytic activity">
    <reaction evidence="4">
        <text>a secondary aliphatic amine + O2 + H2O = a primary amine + an aldehyde + H2O2</text>
        <dbReference type="Rhea" id="RHEA:26414"/>
        <dbReference type="ChEBI" id="CHEBI:15377"/>
        <dbReference type="ChEBI" id="CHEBI:15379"/>
        <dbReference type="ChEBI" id="CHEBI:16240"/>
        <dbReference type="ChEBI" id="CHEBI:17478"/>
        <dbReference type="ChEBI" id="CHEBI:58855"/>
        <dbReference type="ChEBI" id="CHEBI:65296"/>
        <dbReference type="EC" id="1.4.3.4"/>
    </reaction>
</comment>
<comment type="cofactor">
    <cofactor evidence="1 6">
        <name>FAD</name>
        <dbReference type="ChEBI" id="CHEBI:57692"/>
    </cofactor>
</comment>
<dbReference type="PRINTS" id="PR00757">
    <property type="entry name" value="AMINEOXDASEF"/>
</dbReference>
<dbReference type="SUPFAM" id="SSF51905">
    <property type="entry name" value="FAD/NAD(P)-binding domain"/>
    <property type="match status" value="1"/>
</dbReference>
<evidence type="ECO:0000256" key="4">
    <source>
        <dbReference type="ARBA" id="ARBA00048448"/>
    </source>
</evidence>
<dbReference type="eggNOG" id="KOG0029">
    <property type="taxonomic scope" value="Eukaryota"/>
</dbReference>
<dbReference type="PANTHER" id="PTHR43563">
    <property type="entry name" value="AMINE OXIDASE"/>
    <property type="match status" value="1"/>
</dbReference>
<dbReference type="STRING" id="1182543.W9X6Y4"/>
<evidence type="ECO:0000256" key="6">
    <source>
        <dbReference type="RuleBase" id="RU362067"/>
    </source>
</evidence>
<dbReference type="Pfam" id="PF01593">
    <property type="entry name" value="Amino_oxidase"/>
    <property type="match status" value="1"/>
</dbReference>
<feature type="binding site" evidence="5">
    <location>
        <begin position="33"/>
        <end position="34"/>
    </location>
    <ligand>
        <name>FAD</name>
        <dbReference type="ChEBI" id="CHEBI:57692"/>
    </ligand>
</feature>
<evidence type="ECO:0000256" key="3">
    <source>
        <dbReference type="ARBA" id="ARBA00023002"/>
    </source>
</evidence>
<dbReference type="Gene3D" id="3.50.50.60">
    <property type="entry name" value="FAD/NAD(P)-binding domain"/>
    <property type="match status" value="1"/>
</dbReference>
<evidence type="ECO:0000256" key="1">
    <source>
        <dbReference type="ARBA" id="ARBA00001974"/>
    </source>
</evidence>
<dbReference type="HOGENOM" id="CLU_004498_0_4_1"/>
<dbReference type="InterPro" id="IPR001613">
    <property type="entry name" value="Flavin_amine_oxidase"/>
</dbReference>
<accession>W9X6Y4</accession>
<dbReference type="RefSeq" id="XP_007739554.1">
    <property type="nucleotide sequence ID" value="XM_007741364.1"/>
</dbReference>
<dbReference type="AlphaFoldDB" id="W9X6Y4"/>
<comment type="caution">
    <text evidence="8">The sequence shown here is derived from an EMBL/GenBank/DDBJ whole genome shotgun (WGS) entry which is preliminary data.</text>
</comment>
<name>W9X6Y4_9EURO</name>
<organism evidence="8 9">
    <name type="scientific">Cladophialophora psammophila CBS 110553</name>
    <dbReference type="NCBI Taxonomy" id="1182543"/>
    <lineage>
        <taxon>Eukaryota</taxon>
        <taxon>Fungi</taxon>
        <taxon>Dikarya</taxon>
        <taxon>Ascomycota</taxon>
        <taxon>Pezizomycotina</taxon>
        <taxon>Eurotiomycetes</taxon>
        <taxon>Chaetothyriomycetidae</taxon>
        <taxon>Chaetothyriales</taxon>
        <taxon>Herpotrichiellaceae</taxon>
        <taxon>Cladophialophora</taxon>
    </lineage>
</organism>
<evidence type="ECO:0000256" key="5">
    <source>
        <dbReference type="PIRSR" id="PIRSR601613-1"/>
    </source>
</evidence>
<dbReference type="EC" id="1.4.3.-" evidence="6"/>
<dbReference type="OrthoDB" id="5046242at2759"/>
<feature type="binding site" evidence="5">
    <location>
        <position position="233"/>
    </location>
    <ligand>
        <name>FAD</name>
        <dbReference type="ChEBI" id="CHEBI:57692"/>
    </ligand>
</feature>
<feature type="binding site" evidence="5">
    <location>
        <position position="339"/>
    </location>
    <ligand>
        <name>substrate</name>
    </ligand>
</feature>
<protein>
    <recommendedName>
        <fullName evidence="6">Amine oxidase</fullName>
        <ecNumber evidence="6">1.4.3.-</ecNumber>
    </recommendedName>
</protein>
<dbReference type="InterPro" id="IPR036188">
    <property type="entry name" value="FAD/NAD-bd_sf"/>
</dbReference>
<dbReference type="Gene3D" id="1.10.405.10">
    <property type="entry name" value="Guanine Nucleotide Dissociation Inhibitor, domain 1"/>
    <property type="match status" value="1"/>
</dbReference>
<evidence type="ECO:0000256" key="2">
    <source>
        <dbReference type="ARBA" id="ARBA00005995"/>
    </source>
</evidence>
<dbReference type="EMBL" id="AMGX01000001">
    <property type="protein sequence ID" value="EXJ76237.1"/>
    <property type="molecule type" value="Genomic_DNA"/>
</dbReference>
<proteinExistence type="inferred from homology"/>
<dbReference type="Proteomes" id="UP000019471">
    <property type="component" value="Unassembled WGS sequence"/>
</dbReference>
<reference evidence="8 9" key="1">
    <citation type="submission" date="2013-03" db="EMBL/GenBank/DDBJ databases">
        <title>The Genome Sequence of Cladophialophora psammophila CBS 110553.</title>
        <authorList>
            <consortium name="The Broad Institute Genomics Platform"/>
            <person name="Cuomo C."/>
            <person name="de Hoog S."/>
            <person name="Gorbushina A."/>
            <person name="Walker B."/>
            <person name="Young S.K."/>
            <person name="Zeng Q."/>
            <person name="Gargeya S."/>
            <person name="Fitzgerald M."/>
            <person name="Haas B."/>
            <person name="Abouelleil A."/>
            <person name="Allen A.W."/>
            <person name="Alvarado L."/>
            <person name="Arachchi H.M."/>
            <person name="Berlin A.M."/>
            <person name="Chapman S.B."/>
            <person name="Gainer-Dewar J."/>
            <person name="Goldberg J."/>
            <person name="Griggs A."/>
            <person name="Gujja S."/>
            <person name="Hansen M."/>
            <person name="Howarth C."/>
            <person name="Imamovic A."/>
            <person name="Ireland A."/>
            <person name="Larimer J."/>
            <person name="McCowan C."/>
            <person name="Murphy C."/>
            <person name="Pearson M."/>
            <person name="Poon T.W."/>
            <person name="Priest M."/>
            <person name="Roberts A."/>
            <person name="Saif S."/>
            <person name="Shea T."/>
            <person name="Sisk P."/>
            <person name="Sykes S."/>
            <person name="Wortman J."/>
            <person name="Nusbaum C."/>
            <person name="Birren B."/>
        </authorList>
    </citation>
    <scope>NUCLEOTIDE SEQUENCE [LARGE SCALE GENOMIC DNA]</scope>
    <source>
        <strain evidence="8 9">CBS 110553</strain>
    </source>
</reference>
<feature type="binding site" evidence="5">
    <location>
        <position position="422"/>
    </location>
    <ligand>
        <name>FAD</name>
        <dbReference type="ChEBI" id="CHEBI:57692"/>
    </ligand>
</feature>